<protein>
    <submittedName>
        <fullName evidence="2">Uncharacterized protein</fullName>
    </submittedName>
</protein>
<accession>A0A256LCC3</accession>
<dbReference type="Proteomes" id="UP000216316">
    <property type="component" value="Unassembled WGS sequence"/>
</dbReference>
<evidence type="ECO:0000313" key="2">
    <source>
        <dbReference type="EMBL" id="OYR91094.1"/>
    </source>
</evidence>
<evidence type="ECO:0000313" key="3">
    <source>
        <dbReference type="Proteomes" id="UP000215828"/>
    </source>
</evidence>
<comment type="caution">
    <text evidence="2">The sequence shown here is derived from an EMBL/GenBank/DDBJ whole genome shotgun (WGS) entry which is preliminary data.</text>
</comment>
<dbReference type="AlphaFoldDB" id="A0A256LCC3"/>
<gene>
    <name evidence="1" type="ORF">CBF53_08540</name>
    <name evidence="2" type="ORF">CBF70_07975</name>
</gene>
<evidence type="ECO:0000313" key="1">
    <source>
        <dbReference type="EMBL" id="OYR87476.1"/>
    </source>
</evidence>
<name>A0A256LCC3_9LACO</name>
<reference evidence="1 4" key="2">
    <citation type="submission" date="2017-05" db="EMBL/GenBank/DDBJ databases">
        <authorList>
            <person name="Lin X.B."/>
            <person name="Stothard P."/>
            <person name="Tasseva G."/>
            <person name="Walter J."/>
        </authorList>
    </citation>
    <scope>NUCLEOTIDE SEQUENCE [LARGE SCALE GENOMIC DNA]</scope>
    <source>
        <strain evidence="1 4">609u</strain>
    </source>
</reference>
<reference evidence="2 3" key="1">
    <citation type="submission" date="2017-04" db="EMBL/GenBank/DDBJ databases">
        <authorList>
            <person name="Afonso C.L."/>
            <person name="Miller P.J."/>
            <person name="Scott M.A."/>
            <person name="Spackman E."/>
            <person name="Goraichik I."/>
            <person name="Dimitrov K.M."/>
            <person name="Suarez D.L."/>
            <person name="Swayne D.E."/>
        </authorList>
    </citation>
    <scope>NUCLEOTIDE SEQUENCE [LARGE SCALE GENOMIC DNA]</scope>
    <source>
        <strain evidence="2 3">609q</strain>
    </source>
</reference>
<dbReference type="Proteomes" id="UP000215828">
    <property type="component" value="Unassembled WGS sequence"/>
</dbReference>
<proteinExistence type="predicted"/>
<evidence type="ECO:0000313" key="4">
    <source>
        <dbReference type="Proteomes" id="UP000216316"/>
    </source>
</evidence>
<keyword evidence="4" id="KW-1185">Reference proteome</keyword>
<organism evidence="2 3">
    <name type="scientific">Lactobacillus taiwanensis</name>
    <dbReference type="NCBI Taxonomy" id="508451"/>
    <lineage>
        <taxon>Bacteria</taxon>
        <taxon>Bacillati</taxon>
        <taxon>Bacillota</taxon>
        <taxon>Bacilli</taxon>
        <taxon>Lactobacillales</taxon>
        <taxon>Lactobacillaceae</taxon>
        <taxon>Lactobacillus</taxon>
    </lineage>
</organism>
<sequence length="103" mass="11867">MERINSIIYCRRFEKDSETIAYSPAKVDEVANLIETKKTNNEIFVCLPVFVTSTYALYDLDANVTYGSNSYIVNNKPDNFCKFYIPIKDITLVQEADIDLDNH</sequence>
<dbReference type="RefSeq" id="WP_094496138.1">
    <property type="nucleotide sequence ID" value="NZ_NGNV01000044.1"/>
</dbReference>
<dbReference type="EMBL" id="NGNV01000044">
    <property type="protein sequence ID" value="OYR87476.1"/>
    <property type="molecule type" value="Genomic_DNA"/>
</dbReference>
<reference evidence="3 4" key="3">
    <citation type="submission" date="2017-09" db="EMBL/GenBank/DDBJ databases">
        <title>Tripartite evolution among Lactobacillus johnsonii, Lactobacillus taiwanensis, Lactobacillus reuteri and their rodent host.</title>
        <authorList>
            <person name="Wang T."/>
            <person name="Knowles S."/>
            <person name="Cheng C."/>
        </authorList>
    </citation>
    <scope>NUCLEOTIDE SEQUENCE [LARGE SCALE GENOMIC DNA]</scope>
    <source>
        <strain evidence="2 3">609q</strain>
        <strain evidence="1 4">609u</strain>
    </source>
</reference>
<dbReference type="EMBL" id="NGNX01000033">
    <property type="protein sequence ID" value="OYR91094.1"/>
    <property type="molecule type" value="Genomic_DNA"/>
</dbReference>